<evidence type="ECO:0000256" key="2">
    <source>
        <dbReference type="ARBA" id="ARBA00006604"/>
    </source>
</evidence>
<keyword evidence="4 7" id="KW-0324">Glycolysis</keyword>
<comment type="similarity">
    <text evidence="2 7 8">Belongs to the GPI family.</text>
</comment>
<dbReference type="PROSITE" id="PS00765">
    <property type="entry name" value="P_GLUCOSE_ISOMERASE_1"/>
    <property type="match status" value="1"/>
</dbReference>
<dbReference type="Proteomes" id="UP000232883">
    <property type="component" value="Chromosome"/>
</dbReference>
<keyword evidence="11" id="KW-1185">Reference proteome</keyword>
<dbReference type="FunFam" id="3.40.50.10490:FF:000004">
    <property type="entry name" value="Glucose-6-phosphate isomerase"/>
    <property type="match status" value="1"/>
</dbReference>
<dbReference type="GO" id="GO:0051156">
    <property type="term" value="P:glucose 6-phosphate metabolic process"/>
    <property type="evidence" value="ECO:0007669"/>
    <property type="project" value="TreeGrafter"/>
</dbReference>
<dbReference type="GO" id="GO:0048029">
    <property type="term" value="F:monosaccharide binding"/>
    <property type="evidence" value="ECO:0007669"/>
    <property type="project" value="TreeGrafter"/>
</dbReference>
<feature type="active site" evidence="7">
    <location>
        <position position="516"/>
    </location>
</feature>
<reference evidence="10 11" key="1">
    <citation type="submission" date="2017-11" db="EMBL/GenBank/DDBJ databases">
        <title>Taxonomic description and genome sequences of Spirosoma HA7 sp. nov., isolated from pollen microhabitat of Corylus avellana.</title>
        <authorList>
            <person name="Ambika Manirajan B."/>
            <person name="Suarez C."/>
            <person name="Ratering S."/>
            <person name="Geissler-Plaum R."/>
            <person name="Cardinale M."/>
            <person name="Sylvia S."/>
        </authorList>
    </citation>
    <scope>NUCLEOTIDE SEQUENCE [LARGE SCALE GENOMIC DNA]</scope>
    <source>
        <strain evidence="10 11">HA7</strain>
    </source>
</reference>
<dbReference type="Gene3D" id="3.40.50.10490">
    <property type="entry name" value="Glucose-6-phosphate isomerase like protein, domain 1"/>
    <property type="match status" value="2"/>
</dbReference>
<protein>
    <recommendedName>
        <fullName evidence="7">Glucose-6-phosphate isomerase</fullName>
        <shortName evidence="7">GPI</shortName>
        <ecNumber evidence="7">5.3.1.9</ecNumber>
    </recommendedName>
    <alternativeName>
        <fullName evidence="7">Phosphoglucose isomerase</fullName>
        <shortName evidence="7">PGI</shortName>
    </alternativeName>
    <alternativeName>
        <fullName evidence="7">Phosphohexose isomerase</fullName>
        <shortName evidence="7">PHI</shortName>
    </alternativeName>
</protein>
<dbReference type="PROSITE" id="PS00174">
    <property type="entry name" value="P_GLUCOSE_ISOMERASE_2"/>
    <property type="match status" value="1"/>
</dbReference>
<keyword evidence="7" id="KW-0963">Cytoplasm</keyword>
<dbReference type="PROSITE" id="PS51463">
    <property type="entry name" value="P_GLUCOSE_ISOMERASE_3"/>
    <property type="match status" value="1"/>
</dbReference>
<comment type="function">
    <text evidence="7">Catalyzes the reversible isomerization of glucose-6-phosphate to fructose-6-phosphate.</text>
</comment>
<gene>
    <name evidence="7" type="primary">pgi</name>
    <name evidence="10" type="ORF">CWM47_09005</name>
</gene>
<dbReference type="InterPro" id="IPR018189">
    <property type="entry name" value="Phosphoglucose_isomerase_CS"/>
</dbReference>
<dbReference type="InterPro" id="IPR035476">
    <property type="entry name" value="SIS_PGI_1"/>
</dbReference>
<dbReference type="KEGG" id="spir:CWM47_09005"/>
<name>A0A2K8YWH8_9BACT</name>
<dbReference type="PANTHER" id="PTHR11469:SF1">
    <property type="entry name" value="GLUCOSE-6-PHOSPHATE ISOMERASE"/>
    <property type="match status" value="1"/>
</dbReference>
<dbReference type="AlphaFoldDB" id="A0A2K8YWH8"/>
<organism evidence="10 11">
    <name type="scientific">Spirosoma pollinicola</name>
    <dbReference type="NCBI Taxonomy" id="2057025"/>
    <lineage>
        <taxon>Bacteria</taxon>
        <taxon>Pseudomonadati</taxon>
        <taxon>Bacteroidota</taxon>
        <taxon>Cytophagia</taxon>
        <taxon>Cytophagales</taxon>
        <taxon>Cytophagaceae</taxon>
        <taxon>Spirosoma</taxon>
    </lineage>
</organism>
<dbReference type="NCBIfam" id="NF001211">
    <property type="entry name" value="PRK00179.1"/>
    <property type="match status" value="1"/>
</dbReference>
<comment type="pathway">
    <text evidence="1 7 8">Carbohydrate degradation; glycolysis; D-glyceraldehyde 3-phosphate and glycerone phosphate from D-glucose: step 2/4.</text>
</comment>
<accession>A0A2K8YWH8</accession>
<dbReference type="Pfam" id="PF00342">
    <property type="entry name" value="PGI"/>
    <property type="match status" value="1"/>
</dbReference>
<evidence type="ECO:0000313" key="10">
    <source>
        <dbReference type="EMBL" id="AUD01944.1"/>
    </source>
</evidence>
<feature type="active site" evidence="7">
    <location>
        <position position="388"/>
    </location>
</feature>
<dbReference type="GO" id="GO:0006094">
    <property type="term" value="P:gluconeogenesis"/>
    <property type="evidence" value="ECO:0007669"/>
    <property type="project" value="UniProtKB-UniRule"/>
</dbReference>
<comment type="catalytic activity">
    <reaction evidence="6 7 8">
        <text>alpha-D-glucose 6-phosphate = beta-D-fructose 6-phosphate</text>
        <dbReference type="Rhea" id="RHEA:11816"/>
        <dbReference type="ChEBI" id="CHEBI:57634"/>
        <dbReference type="ChEBI" id="CHEBI:58225"/>
        <dbReference type="EC" id="5.3.1.9"/>
    </reaction>
</comment>
<dbReference type="InterPro" id="IPR046348">
    <property type="entry name" value="SIS_dom_sf"/>
</dbReference>
<dbReference type="GO" id="GO:0004347">
    <property type="term" value="F:glucose-6-phosphate isomerase activity"/>
    <property type="evidence" value="ECO:0007669"/>
    <property type="project" value="UniProtKB-UniRule"/>
</dbReference>
<dbReference type="InterPro" id="IPR001672">
    <property type="entry name" value="G6P_Isomerase"/>
</dbReference>
<dbReference type="PRINTS" id="PR00662">
    <property type="entry name" value="G6PISOMERASE"/>
</dbReference>
<evidence type="ECO:0000256" key="8">
    <source>
        <dbReference type="RuleBase" id="RU000612"/>
    </source>
</evidence>
<dbReference type="PANTHER" id="PTHR11469">
    <property type="entry name" value="GLUCOSE-6-PHOSPHATE ISOMERASE"/>
    <property type="match status" value="1"/>
</dbReference>
<dbReference type="EC" id="5.3.1.9" evidence="7"/>
<dbReference type="Gene3D" id="1.10.1390.10">
    <property type="match status" value="1"/>
</dbReference>
<keyword evidence="5 7" id="KW-0413">Isomerase</keyword>
<evidence type="ECO:0000256" key="5">
    <source>
        <dbReference type="ARBA" id="ARBA00023235"/>
    </source>
</evidence>
<evidence type="ECO:0000256" key="4">
    <source>
        <dbReference type="ARBA" id="ARBA00023152"/>
    </source>
</evidence>
<sequence>MLANNRFTNLPAYTQLKAHYDSLKDRHLRDMFAEDTERFTKFTRQFEEILLDFSKNRITSETLDLLEQLAEQASLTDAIGKMFSGDKINRTEDRAVLHIALRNRSNTPILVDGKDVMPDVNDVLAHMKSFTGRIRSGEWKGYTGEAITDVVNIGIGGSDLGPVMVTEALKPYADDKKLRVHFVSNVDGVHIYETLQTVRPETTLFLIASKTFTTQETMTNAQTARQWFLDTAKDEAAIAKHFAALSTNKKDVEKFGIDPDNMFGFWDWVGGRYSLWSAIGLSIALYVGYDKFEELLDGAHAMDNHFRDTPADQNLPVILALMGIWYNNFFGAQTEAILPYDQYMHRFAAYFQQGDMESNGKSVDRDGQPVDYQTGPIIWGEPGTNGQHAFYQLIHQGTKLIPCDFLAPAVSQRPVGEHHKILMANYFAQTEALMNGKTEQEAADELRKSGKTEDEIKFLAPFKMFSGNRPTNSILFKKLTPRTLGSLIAMYEHKIFVQGVIWDIFSFDQWGVELGKQLASRILPELQDDAPVNTHDSSTNGLMNAFKSMRNE</sequence>
<dbReference type="OrthoDB" id="140919at2"/>
<evidence type="ECO:0000256" key="9">
    <source>
        <dbReference type="SAM" id="MobiDB-lite"/>
    </source>
</evidence>
<dbReference type="InterPro" id="IPR023096">
    <property type="entry name" value="G6P_Isomerase_C"/>
</dbReference>
<dbReference type="HAMAP" id="MF_00473">
    <property type="entry name" value="G6P_isomerase"/>
    <property type="match status" value="1"/>
</dbReference>
<dbReference type="UniPathway" id="UPA00109">
    <property type="reaction ID" value="UER00181"/>
</dbReference>
<dbReference type="RefSeq" id="WP_100987664.1">
    <property type="nucleotide sequence ID" value="NZ_CP025096.1"/>
</dbReference>
<dbReference type="EMBL" id="CP025096">
    <property type="protein sequence ID" value="AUD01944.1"/>
    <property type="molecule type" value="Genomic_DNA"/>
</dbReference>
<feature type="region of interest" description="Disordered" evidence="9">
    <location>
        <begin position="529"/>
        <end position="552"/>
    </location>
</feature>
<evidence type="ECO:0000256" key="1">
    <source>
        <dbReference type="ARBA" id="ARBA00004926"/>
    </source>
</evidence>
<feature type="active site" description="Proton donor" evidence="7">
    <location>
        <position position="357"/>
    </location>
</feature>
<evidence type="ECO:0000256" key="6">
    <source>
        <dbReference type="ARBA" id="ARBA00029321"/>
    </source>
</evidence>
<dbReference type="CDD" id="cd05015">
    <property type="entry name" value="SIS_PGI_1"/>
    <property type="match status" value="1"/>
</dbReference>
<evidence type="ECO:0000256" key="7">
    <source>
        <dbReference type="HAMAP-Rule" id="MF_00473"/>
    </source>
</evidence>
<dbReference type="GO" id="GO:0097367">
    <property type="term" value="F:carbohydrate derivative binding"/>
    <property type="evidence" value="ECO:0007669"/>
    <property type="project" value="InterPro"/>
</dbReference>
<proteinExistence type="inferred from homology"/>
<dbReference type="FunFam" id="1.10.1390.10:FF:000001">
    <property type="entry name" value="Glucose-6-phosphate isomerase"/>
    <property type="match status" value="1"/>
</dbReference>
<dbReference type="GO" id="GO:0006096">
    <property type="term" value="P:glycolytic process"/>
    <property type="evidence" value="ECO:0007669"/>
    <property type="project" value="UniProtKB-UniRule"/>
</dbReference>
<dbReference type="UniPathway" id="UPA00138"/>
<evidence type="ECO:0000256" key="3">
    <source>
        <dbReference type="ARBA" id="ARBA00022432"/>
    </source>
</evidence>
<evidence type="ECO:0000313" key="11">
    <source>
        <dbReference type="Proteomes" id="UP000232883"/>
    </source>
</evidence>
<dbReference type="InterPro" id="IPR035482">
    <property type="entry name" value="SIS_PGI_2"/>
</dbReference>
<comment type="subcellular location">
    <subcellularLocation>
        <location evidence="7">Cytoplasm</location>
    </subcellularLocation>
</comment>
<dbReference type="SUPFAM" id="SSF53697">
    <property type="entry name" value="SIS domain"/>
    <property type="match status" value="1"/>
</dbReference>
<keyword evidence="3 7" id="KW-0312">Gluconeogenesis</keyword>
<dbReference type="CDD" id="cd05016">
    <property type="entry name" value="SIS_PGI_2"/>
    <property type="match status" value="1"/>
</dbReference>
<dbReference type="GO" id="GO:0005829">
    <property type="term" value="C:cytosol"/>
    <property type="evidence" value="ECO:0007669"/>
    <property type="project" value="TreeGrafter"/>
</dbReference>
<comment type="pathway">
    <text evidence="7">Carbohydrate biosynthesis; gluconeogenesis.</text>
</comment>